<gene>
    <name evidence="2" type="ORF">H9K76_21520</name>
</gene>
<keyword evidence="1" id="KW-0472">Membrane</keyword>
<feature type="transmembrane region" description="Helical" evidence="1">
    <location>
        <begin position="81"/>
        <end position="99"/>
    </location>
</feature>
<feature type="transmembrane region" description="Helical" evidence="1">
    <location>
        <begin position="47"/>
        <end position="69"/>
    </location>
</feature>
<organism evidence="2 3">
    <name type="scientific">Diaphorobacter ruginosibacter</name>
    <dbReference type="NCBI Taxonomy" id="1715720"/>
    <lineage>
        <taxon>Bacteria</taxon>
        <taxon>Pseudomonadati</taxon>
        <taxon>Pseudomonadota</taxon>
        <taxon>Betaproteobacteria</taxon>
        <taxon>Burkholderiales</taxon>
        <taxon>Comamonadaceae</taxon>
        <taxon>Diaphorobacter</taxon>
    </lineage>
</organism>
<dbReference type="KEGG" id="drg:H9K76_21520"/>
<reference evidence="2 3" key="1">
    <citation type="submission" date="2020-08" db="EMBL/GenBank/DDBJ databases">
        <title>Genome sequence of Diaphorobacter ruginosibacter DSM 27467T.</title>
        <authorList>
            <person name="Hyun D.-W."/>
            <person name="Bae J.-W."/>
        </authorList>
    </citation>
    <scope>NUCLEOTIDE SEQUENCE [LARGE SCALE GENOMIC DNA]</scope>
    <source>
        <strain evidence="2 3">DSM 27467</strain>
    </source>
</reference>
<keyword evidence="1" id="KW-1133">Transmembrane helix</keyword>
<keyword evidence="1" id="KW-0812">Transmembrane</keyword>
<evidence type="ECO:0000313" key="3">
    <source>
        <dbReference type="Proteomes" id="UP000515811"/>
    </source>
</evidence>
<dbReference type="Proteomes" id="UP000515811">
    <property type="component" value="Chromosome"/>
</dbReference>
<dbReference type="AlphaFoldDB" id="A0A7G9RN54"/>
<keyword evidence="3" id="KW-1185">Reference proteome</keyword>
<sequence length="256" mass="28454">MNNRFKAAGKAALVHLGISLIIASSIAIFSLMFWFPSPYLRISGGLHLFLILITVDILCGPLITAIVFNPKKNKKELCSDFGVIFIIQIIALAYGLYVLSAARPVAVVFESDRFVSVSAAQIDKDLLPLTLEKYRSLPWSGPILLSTRSPKDGNEFIKSIELSMRGIEPSARPDWWKEYDSDRASVMSKMKRLDDLYSRSPEESKNIIRKSLKSLGVEIKDATYLPLVSSRELNGAIVILDKKANVIGFSEVNGFL</sequence>
<evidence type="ECO:0000313" key="2">
    <source>
        <dbReference type="EMBL" id="QNN57029.1"/>
    </source>
</evidence>
<dbReference type="RefSeq" id="WP_187597294.1">
    <property type="nucleotide sequence ID" value="NZ_CP060714.1"/>
</dbReference>
<evidence type="ECO:0000256" key="1">
    <source>
        <dbReference type="SAM" id="Phobius"/>
    </source>
</evidence>
<feature type="transmembrane region" description="Helical" evidence="1">
    <location>
        <begin position="12"/>
        <end position="35"/>
    </location>
</feature>
<protein>
    <recommendedName>
        <fullName evidence="4">Type IV pilin accessory protein</fullName>
    </recommendedName>
</protein>
<accession>A0A7G9RN54</accession>
<proteinExistence type="predicted"/>
<evidence type="ECO:0008006" key="4">
    <source>
        <dbReference type="Google" id="ProtNLM"/>
    </source>
</evidence>
<name>A0A7G9RN54_9BURK</name>
<dbReference type="EMBL" id="CP060714">
    <property type="protein sequence ID" value="QNN57029.1"/>
    <property type="molecule type" value="Genomic_DNA"/>
</dbReference>